<keyword evidence="1" id="KW-0106">Calcium</keyword>
<keyword evidence="4" id="KW-1185">Reference proteome</keyword>
<proteinExistence type="predicted"/>
<accession>A0AAU9U1Z6</accession>
<reference evidence="3" key="1">
    <citation type="submission" date="2022-03" db="EMBL/GenBank/DDBJ databases">
        <authorList>
            <person name="Tunstrom K."/>
        </authorList>
    </citation>
    <scope>NUCLEOTIDE SEQUENCE</scope>
</reference>
<gene>
    <name evidence="3" type="ORF">EEDITHA_LOCUS8986</name>
</gene>
<dbReference type="GO" id="GO:0005509">
    <property type="term" value="F:calcium ion binding"/>
    <property type="evidence" value="ECO:0007669"/>
    <property type="project" value="InterPro"/>
</dbReference>
<feature type="domain" description="EF-hand" evidence="2">
    <location>
        <begin position="57"/>
        <end position="92"/>
    </location>
</feature>
<comment type="caution">
    <text evidence="3">The sequence shown here is derived from an EMBL/GenBank/DDBJ whole genome shotgun (WGS) entry which is preliminary data.</text>
</comment>
<feature type="domain" description="EF-hand" evidence="2">
    <location>
        <begin position="99"/>
        <end position="134"/>
    </location>
</feature>
<protein>
    <recommendedName>
        <fullName evidence="2">EF-hand domain-containing protein</fullName>
    </recommendedName>
</protein>
<dbReference type="Gene3D" id="1.10.238.10">
    <property type="entry name" value="EF-hand"/>
    <property type="match status" value="1"/>
</dbReference>
<dbReference type="Pfam" id="PF13202">
    <property type="entry name" value="EF-hand_5"/>
    <property type="match status" value="2"/>
</dbReference>
<evidence type="ECO:0000313" key="3">
    <source>
        <dbReference type="EMBL" id="CAH2093310.1"/>
    </source>
</evidence>
<dbReference type="InterPro" id="IPR002048">
    <property type="entry name" value="EF_hand_dom"/>
</dbReference>
<dbReference type="InterPro" id="IPR018247">
    <property type="entry name" value="EF_Hand_1_Ca_BS"/>
</dbReference>
<evidence type="ECO:0000259" key="2">
    <source>
        <dbReference type="PROSITE" id="PS50222"/>
    </source>
</evidence>
<dbReference type="AlphaFoldDB" id="A0AAU9U1Z6"/>
<evidence type="ECO:0000313" key="4">
    <source>
        <dbReference type="Proteomes" id="UP001153954"/>
    </source>
</evidence>
<dbReference type="Proteomes" id="UP001153954">
    <property type="component" value="Unassembled WGS sequence"/>
</dbReference>
<dbReference type="PROSITE" id="PS00018">
    <property type="entry name" value="EF_HAND_1"/>
    <property type="match status" value="2"/>
</dbReference>
<name>A0AAU9U1Z6_EUPED</name>
<evidence type="ECO:0000256" key="1">
    <source>
        <dbReference type="ARBA" id="ARBA00022837"/>
    </source>
</evidence>
<organism evidence="3 4">
    <name type="scientific">Euphydryas editha</name>
    <name type="common">Edith's checkerspot</name>
    <dbReference type="NCBI Taxonomy" id="104508"/>
    <lineage>
        <taxon>Eukaryota</taxon>
        <taxon>Metazoa</taxon>
        <taxon>Ecdysozoa</taxon>
        <taxon>Arthropoda</taxon>
        <taxon>Hexapoda</taxon>
        <taxon>Insecta</taxon>
        <taxon>Pterygota</taxon>
        <taxon>Neoptera</taxon>
        <taxon>Endopterygota</taxon>
        <taxon>Lepidoptera</taxon>
        <taxon>Glossata</taxon>
        <taxon>Ditrysia</taxon>
        <taxon>Papilionoidea</taxon>
        <taxon>Nymphalidae</taxon>
        <taxon>Nymphalinae</taxon>
        <taxon>Euphydryas</taxon>
    </lineage>
</organism>
<dbReference type="SUPFAM" id="SSF47473">
    <property type="entry name" value="EF-hand"/>
    <property type="match status" value="1"/>
</dbReference>
<dbReference type="PROSITE" id="PS50222">
    <property type="entry name" value="EF_HAND_2"/>
    <property type="match status" value="2"/>
</dbReference>
<sequence length="183" mass="21125">MTSDFRKMKLLYLFHLFFDTNSSGSIDKTDFVLAAQNIAKLRGWDTGDVKYKETEATLMNIWNDLAKTADLNHDGQISAVEWLNMWEDFAKNPSKPFEWQNLYCKFIFELQDAGGDGAIDEEEFTAVHESLGLLKEDCLAAFKYMSRGKPSITWKEFQELWKEYFTSENPSDPGNYIFGSATY</sequence>
<dbReference type="SMART" id="SM00054">
    <property type="entry name" value="EFh"/>
    <property type="match status" value="3"/>
</dbReference>
<dbReference type="InterPro" id="IPR011992">
    <property type="entry name" value="EF-hand-dom_pair"/>
</dbReference>
<dbReference type="EMBL" id="CAKOGL010000012">
    <property type="protein sequence ID" value="CAH2093310.1"/>
    <property type="molecule type" value="Genomic_DNA"/>
</dbReference>